<dbReference type="RefSeq" id="WP_342741978.1">
    <property type="nucleotide sequence ID" value="NZ_FOWZ01000003.1"/>
</dbReference>
<dbReference type="Gene3D" id="1.10.10.10">
    <property type="entry name" value="Winged helix-like DNA-binding domain superfamily/Winged helix DNA-binding domain"/>
    <property type="match status" value="1"/>
</dbReference>
<dbReference type="PRINTS" id="PR00038">
    <property type="entry name" value="HTHLUXR"/>
</dbReference>
<dbReference type="GO" id="GO:0006355">
    <property type="term" value="P:regulation of DNA-templated transcription"/>
    <property type="evidence" value="ECO:0007669"/>
    <property type="project" value="InterPro"/>
</dbReference>
<dbReference type="GO" id="GO:0003677">
    <property type="term" value="F:DNA binding"/>
    <property type="evidence" value="ECO:0007669"/>
    <property type="project" value="UniProtKB-KW"/>
</dbReference>
<evidence type="ECO:0000256" key="2">
    <source>
        <dbReference type="ARBA" id="ARBA00023125"/>
    </source>
</evidence>
<dbReference type="PROSITE" id="PS50110">
    <property type="entry name" value="RESPONSE_REGULATORY"/>
    <property type="match status" value="1"/>
</dbReference>
<evidence type="ECO:0000256" key="3">
    <source>
        <dbReference type="ARBA" id="ARBA00023163"/>
    </source>
</evidence>
<accession>A0A1I5NSS3</accession>
<evidence type="ECO:0000313" key="8">
    <source>
        <dbReference type="Proteomes" id="UP000199331"/>
    </source>
</evidence>
<dbReference type="SMART" id="SM00421">
    <property type="entry name" value="HTH_LUXR"/>
    <property type="match status" value="1"/>
</dbReference>
<dbReference type="GO" id="GO:0000160">
    <property type="term" value="P:phosphorelay signal transduction system"/>
    <property type="evidence" value="ECO:0007669"/>
    <property type="project" value="InterPro"/>
</dbReference>
<evidence type="ECO:0000313" key="7">
    <source>
        <dbReference type="EMBL" id="SFP24346.1"/>
    </source>
</evidence>
<name>A0A1I5NSS3_9SPHN</name>
<dbReference type="InterPro" id="IPR016032">
    <property type="entry name" value="Sig_transdc_resp-reg_C-effctor"/>
</dbReference>
<comment type="caution">
    <text evidence="4">Lacks conserved residue(s) required for the propagation of feature annotation.</text>
</comment>
<keyword evidence="1" id="KW-0805">Transcription regulation</keyword>
<dbReference type="PANTHER" id="PTHR44688">
    <property type="entry name" value="DNA-BINDING TRANSCRIPTIONAL ACTIVATOR DEVR_DOSR"/>
    <property type="match status" value="1"/>
</dbReference>
<protein>
    <submittedName>
        <fullName evidence="7">Regulatory protein, luxR family</fullName>
    </submittedName>
</protein>
<dbReference type="InterPro" id="IPR000792">
    <property type="entry name" value="Tscrpt_reg_LuxR_C"/>
</dbReference>
<dbReference type="PROSITE" id="PS00622">
    <property type="entry name" value="HTH_LUXR_1"/>
    <property type="match status" value="1"/>
</dbReference>
<evidence type="ECO:0000256" key="1">
    <source>
        <dbReference type="ARBA" id="ARBA00023015"/>
    </source>
</evidence>
<dbReference type="PANTHER" id="PTHR44688:SF16">
    <property type="entry name" value="DNA-BINDING TRANSCRIPTIONAL ACTIVATOR DEVR_DOSR"/>
    <property type="match status" value="1"/>
</dbReference>
<keyword evidence="8" id="KW-1185">Reference proteome</keyword>
<gene>
    <name evidence="7" type="ORF">SAMN04488060_2042</name>
</gene>
<dbReference type="SUPFAM" id="SSF52172">
    <property type="entry name" value="CheY-like"/>
    <property type="match status" value="1"/>
</dbReference>
<dbReference type="Pfam" id="PF00196">
    <property type="entry name" value="GerE"/>
    <property type="match status" value="1"/>
</dbReference>
<dbReference type="InterPro" id="IPR011006">
    <property type="entry name" value="CheY-like_superfamily"/>
</dbReference>
<feature type="domain" description="Response regulatory" evidence="6">
    <location>
        <begin position="18"/>
        <end position="130"/>
    </location>
</feature>
<feature type="domain" description="HTH luxR-type" evidence="5">
    <location>
        <begin position="146"/>
        <end position="211"/>
    </location>
</feature>
<dbReference type="InterPro" id="IPR036388">
    <property type="entry name" value="WH-like_DNA-bd_sf"/>
</dbReference>
<dbReference type="AlphaFoldDB" id="A0A1I5NSS3"/>
<dbReference type="STRING" id="604088.SAMN04488060_2042"/>
<dbReference type="Gene3D" id="3.40.50.2300">
    <property type="match status" value="1"/>
</dbReference>
<sequence length="220" mass="23968">MRIVPYGASITGMEQRQTLHIVDGSTRARAQQAHIGFDMGHHCEVYADVGELLASSPSCGLVLARDDEGHGAVAVVLRRLAAEGIWLPVVGTSADPRPGRVVAAIKAGALDYLRLPFEFARLSEAIARISREAEAYGAARRKMIEARSRIASLSPREREVLDWLAEGRSNKMIARELEISPRTVEIHRANMMNKLGAHHAAEAVRLRIEAHLDGAQISAA</sequence>
<evidence type="ECO:0000259" key="5">
    <source>
        <dbReference type="PROSITE" id="PS50043"/>
    </source>
</evidence>
<keyword evidence="3" id="KW-0804">Transcription</keyword>
<dbReference type="InterPro" id="IPR001789">
    <property type="entry name" value="Sig_transdc_resp-reg_receiver"/>
</dbReference>
<dbReference type="EMBL" id="FOWZ01000003">
    <property type="protein sequence ID" value="SFP24346.1"/>
    <property type="molecule type" value="Genomic_DNA"/>
</dbReference>
<dbReference type="CDD" id="cd06170">
    <property type="entry name" value="LuxR_C_like"/>
    <property type="match status" value="1"/>
</dbReference>
<organism evidence="7 8">
    <name type="scientific">Qipengyuania nanhaisediminis</name>
    <dbReference type="NCBI Taxonomy" id="604088"/>
    <lineage>
        <taxon>Bacteria</taxon>
        <taxon>Pseudomonadati</taxon>
        <taxon>Pseudomonadota</taxon>
        <taxon>Alphaproteobacteria</taxon>
        <taxon>Sphingomonadales</taxon>
        <taxon>Erythrobacteraceae</taxon>
        <taxon>Qipengyuania</taxon>
    </lineage>
</organism>
<reference evidence="8" key="1">
    <citation type="submission" date="2016-10" db="EMBL/GenBank/DDBJ databases">
        <authorList>
            <person name="Varghese N."/>
            <person name="Submissions S."/>
        </authorList>
    </citation>
    <scope>NUCLEOTIDE SEQUENCE [LARGE SCALE GENOMIC DNA]</scope>
    <source>
        <strain evidence="8">CGMCC 1.7715</strain>
    </source>
</reference>
<proteinExistence type="predicted"/>
<keyword evidence="2" id="KW-0238">DNA-binding</keyword>
<evidence type="ECO:0000259" key="6">
    <source>
        <dbReference type="PROSITE" id="PS50110"/>
    </source>
</evidence>
<evidence type="ECO:0000256" key="4">
    <source>
        <dbReference type="PROSITE-ProRule" id="PRU00169"/>
    </source>
</evidence>
<dbReference type="SUPFAM" id="SSF46894">
    <property type="entry name" value="C-terminal effector domain of the bipartite response regulators"/>
    <property type="match status" value="1"/>
</dbReference>
<dbReference type="Proteomes" id="UP000199331">
    <property type="component" value="Unassembled WGS sequence"/>
</dbReference>
<dbReference type="PROSITE" id="PS50043">
    <property type="entry name" value="HTH_LUXR_2"/>
    <property type="match status" value="1"/>
</dbReference>